<protein>
    <submittedName>
        <fullName evidence="1">NADPH--cytochrome P450 reductase</fullName>
    </submittedName>
</protein>
<proteinExistence type="predicted"/>
<keyword evidence="2" id="KW-1185">Reference proteome</keyword>
<organism evidence="1 2">
    <name type="scientific">Camellia lanceoleosa</name>
    <dbReference type="NCBI Taxonomy" id="1840588"/>
    <lineage>
        <taxon>Eukaryota</taxon>
        <taxon>Viridiplantae</taxon>
        <taxon>Streptophyta</taxon>
        <taxon>Embryophyta</taxon>
        <taxon>Tracheophyta</taxon>
        <taxon>Spermatophyta</taxon>
        <taxon>Magnoliopsida</taxon>
        <taxon>eudicotyledons</taxon>
        <taxon>Gunneridae</taxon>
        <taxon>Pentapetalae</taxon>
        <taxon>asterids</taxon>
        <taxon>Ericales</taxon>
        <taxon>Theaceae</taxon>
        <taxon>Camellia</taxon>
    </lineage>
</organism>
<accession>A0ACC0H2P2</accession>
<name>A0ACC0H2P2_9ERIC</name>
<gene>
    <name evidence="1" type="ORF">LOK49_LG07G01619</name>
</gene>
<dbReference type="EMBL" id="CM045764">
    <property type="protein sequence ID" value="KAI8007385.1"/>
    <property type="molecule type" value="Genomic_DNA"/>
</dbReference>
<dbReference type="Proteomes" id="UP001060215">
    <property type="component" value="Chromosome 7"/>
</dbReference>
<comment type="caution">
    <text evidence="1">The sequence shown here is derived from an EMBL/GenBank/DDBJ whole genome shotgun (WGS) entry which is preliminary data.</text>
</comment>
<evidence type="ECO:0000313" key="2">
    <source>
        <dbReference type="Proteomes" id="UP001060215"/>
    </source>
</evidence>
<reference evidence="1 2" key="1">
    <citation type="journal article" date="2022" name="Plant J.">
        <title>Chromosome-level genome of Camellia lanceoleosa provides a valuable resource for understanding genome evolution and self-incompatibility.</title>
        <authorList>
            <person name="Gong W."/>
            <person name="Xiao S."/>
            <person name="Wang L."/>
            <person name="Liao Z."/>
            <person name="Chang Y."/>
            <person name="Mo W."/>
            <person name="Hu G."/>
            <person name="Li W."/>
            <person name="Zhao G."/>
            <person name="Zhu H."/>
            <person name="Hu X."/>
            <person name="Ji K."/>
            <person name="Xiang X."/>
            <person name="Song Q."/>
            <person name="Yuan D."/>
            <person name="Jin S."/>
            <person name="Zhang L."/>
        </authorList>
    </citation>
    <scope>NUCLEOTIDE SEQUENCE [LARGE SCALE GENOMIC DNA]</scope>
    <source>
        <strain evidence="1">SQ_2022a</strain>
    </source>
</reference>
<evidence type="ECO:0000313" key="1">
    <source>
        <dbReference type="EMBL" id="KAI8007385.1"/>
    </source>
</evidence>
<sequence length="108" mass="12414">MGWGEGPCGVNPSPQMGWGEGPYRDDYAYDEEYEEKLKKETVAFFFLATYGDGEPTDNSARFYKWFSEGKGREKWLNLSYGVFGLGNRQHEHFNKIAKIVDEVLDEQG</sequence>